<evidence type="ECO:0008006" key="5">
    <source>
        <dbReference type="Google" id="ProtNLM"/>
    </source>
</evidence>
<proteinExistence type="predicted"/>
<dbReference type="InterPro" id="IPR007410">
    <property type="entry name" value="LpqE-like"/>
</dbReference>
<dbReference type="PANTHER" id="PTHR36302">
    <property type="entry name" value="BLR7088 PROTEIN"/>
    <property type="match status" value="1"/>
</dbReference>
<feature type="region of interest" description="Disordered" evidence="1">
    <location>
        <begin position="24"/>
        <end position="65"/>
    </location>
</feature>
<dbReference type="SUPFAM" id="SSF110087">
    <property type="entry name" value="DR1885-like metal-binding protein"/>
    <property type="match status" value="1"/>
</dbReference>
<evidence type="ECO:0000256" key="1">
    <source>
        <dbReference type="SAM" id="MobiDB-lite"/>
    </source>
</evidence>
<comment type="caution">
    <text evidence="3">The sequence shown here is derived from an EMBL/GenBank/DDBJ whole genome shotgun (WGS) entry which is preliminary data.</text>
</comment>
<dbReference type="Gene3D" id="2.60.40.1890">
    <property type="entry name" value="PCu(A)C copper chaperone"/>
    <property type="match status" value="1"/>
</dbReference>
<dbReference type="InterPro" id="IPR036182">
    <property type="entry name" value="PCuAC_sf"/>
</dbReference>
<feature type="chain" id="PRO_5039488351" description="Copper chaperone PCu(A)C" evidence="2">
    <location>
        <begin position="18"/>
        <end position="189"/>
    </location>
</feature>
<dbReference type="RefSeq" id="WP_184963976.1">
    <property type="nucleotide sequence ID" value="NZ_JACHIN010000005.1"/>
</dbReference>
<feature type="compositionally biased region" description="Low complexity" evidence="1">
    <location>
        <begin position="33"/>
        <end position="60"/>
    </location>
</feature>
<evidence type="ECO:0000313" key="4">
    <source>
        <dbReference type="Proteomes" id="UP000568380"/>
    </source>
</evidence>
<dbReference type="Pfam" id="PF04314">
    <property type="entry name" value="PCuAC"/>
    <property type="match status" value="1"/>
</dbReference>
<reference evidence="3 4" key="1">
    <citation type="submission" date="2020-08" db="EMBL/GenBank/DDBJ databases">
        <title>Genomic Encyclopedia of Type Strains, Phase IV (KMG-IV): sequencing the most valuable type-strain genomes for metagenomic binning, comparative biology and taxonomic classification.</title>
        <authorList>
            <person name="Goeker M."/>
        </authorList>
    </citation>
    <scope>NUCLEOTIDE SEQUENCE [LARGE SCALE GENOMIC DNA]</scope>
    <source>
        <strain evidence="3 4">DSM 45385</strain>
    </source>
</reference>
<keyword evidence="4" id="KW-1185">Reference proteome</keyword>
<dbReference type="PANTHER" id="PTHR36302:SF1">
    <property type="entry name" value="COPPER CHAPERONE PCU(A)C"/>
    <property type="match status" value="1"/>
</dbReference>
<evidence type="ECO:0000313" key="3">
    <source>
        <dbReference type="EMBL" id="MBB5078888.1"/>
    </source>
</evidence>
<name>A0A7W8A607_9ACTN</name>
<dbReference type="Proteomes" id="UP000568380">
    <property type="component" value="Unassembled WGS sequence"/>
</dbReference>
<gene>
    <name evidence="3" type="ORF">HNR40_004374</name>
</gene>
<feature type="signal peptide" evidence="2">
    <location>
        <begin position="1"/>
        <end position="17"/>
    </location>
</feature>
<accession>A0A7W8A607</accession>
<dbReference type="EMBL" id="JACHIN010000005">
    <property type="protein sequence ID" value="MBB5078888.1"/>
    <property type="molecule type" value="Genomic_DNA"/>
</dbReference>
<dbReference type="InterPro" id="IPR058248">
    <property type="entry name" value="Lxx211020-like"/>
</dbReference>
<evidence type="ECO:0000256" key="2">
    <source>
        <dbReference type="SAM" id="SignalP"/>
    </source>
</evidence>
<dbReference type="AlphaFoldDB" id="A0A7W8A607"/>
<protein>
    <recommendedName>
        <fullName evidence="5">Copper chaperone PCu(A)C</fullName>
    </recommendedName>
</protein>
<sequence length="189" mass="18830">MRIRHALLAVVATAALAACGGQQSTSAAPANDAPTGTASGAPTAAATAPAGEAAPGTTGPLTIADPWIKTTKSGMTAAFGTIANPSAAPITIVSATSTGAPTVELHETVGEGTQMTMRPKEGGFTIPAGGKLELKPGGDHIMLMDVTTPVKPGSEVGFTLKFKDGGTMEFKAVGKDFAGANEKYQPGHE</sequence>
<dbReference type="PROSITE" id="PS51257">
    <property type="entry name" value="PROKAR_LIPOPROTEIN"/>
    <property type="match status" value="1"/>
</dbReference>
<keyword evidence="2" id="KW-0732">Signal</keyword>
<organism evidence="3 4">
    <name type="scientific">Nonomuraea endophytica</name>
    <dbReference type="NCBI Taxonomy" id="714136"/>
    <lineage>
        <taxon>Bacteria</taxon>
        <taxon>Bacillati</taxon>
        <taxon>Actinomycetota</taxon>
        <taxon>Actinomycetes</taxon>
        <taxon>Streptosporangiales</taxon>
        <taxon>Streptosporangiaceae</taxon>
        <taxon>Nonomuraea</taxon>
    </lineage>
</organism>